<evidence type="ECO:0000256" key="7">
    <source>
        <dbReference type="PROSITE-ProRule" id="PRU01250"/>
    </source>
</evidence>
<dbReference type="SMART" id="SM00382">
    <property type="entry name" value="AAA"/>
    <property type="match status" value="1"/>
</dbReference>
<keyword evidence="3 6" id="KW-0862">Zinc</keyword>
<dbReference type="RefSeq" id="WP_256609814.1">
    <property type="nucleotide sequence ID" value="NZ_JANIBM010000004.1"/>
</dbReference>
<comment type="subunit">
    <text evidence="6">Component of the ClpX-ClpP complex. Forms a hexameric ring that, in the presence of ATP, binds to fourteen ClpP subunits assembled into a disk-like structure with a central cavity, resembling the structure of eukaryotic proteasomes.</text>
</comment>
<dbReference type="NCBIfam" id="TIGR00382">
    <property type="entry name" value="clpX"/>
    <property type="match status" value="1"/>
</dbReference>
<evidence type="ECO:0000256" key="2">
    <source>
        <dbReference type="ARBA" id="ARBA00022741"/>
    </source>
</evidence>
<keyword evidence="5 6" id="KW-0143">Chaperone</keyword>
<dbReference type="Gene3D" id="3.40.50.300">
    <property type="entry name" value="P-loop containing nucleotide triphosphate hydrolases"/>
    <property type="match status" value="1"/>
</dbReference>
<dbReference type="PANTHER" id="PTHR48102:SF7">
    <property type="entry name" value="ATP-DEPENDENT CLP PROTEASE ATP-BINDING SUBUNIT CLPX-LIKE, MITOCHONDRIAL"/>
    <property type="match status" value="1"/>
</dbReference>
<dbReference type="EMBL" id="JANIBM010000004">
    <property type="protein sequence ID" value="MCQ8180447.1"/>
    <property type="molecule type" value="Genomic_DNA"/>
</dbReference>
<gene>
    <name evidence="6 9" type="primary">clpX</name>
    <name evidence="9" type="ORF">NP603_04950</name>
</gene>
<comment type="caution">
    <text evidence="9">The sequence shown here is derived from an EMBL/GenBank/DDBJ whole genome shotgun (WGS) entry which is preliminary data.</text>
</comment>
<dbReference type="GO" id="GO:0006508">
    <property type="term" value="P:proteolysis"/>
    <property type="evidence" value="ECO:0007669"/>
    <property type="project" value="UniProtKB-KW"/>
</dbReference>
<dbReference type="PROSITE" id="PS51902">
    <property type="entry name" value="CLPX_ZB"/>
    <property type="match status" value="1"/>
</dbReference>
<feature type="binding site" evidence="6">
    <location>
        <begin position="121"/>
        <end position="128"/>
    </location>
    <ligand>
        <name>ATP</name>
        <dbReference type="ChEBI" id="CHEBI:30616"/>
    </ligand>
</feature>
<dbReference type="InterPro" id="IPR003593">
    <property type="entry name" value="AAA+_ATPase"/>
</dbReference>
<keyword evidence="2 6" id="KW-0547">Nucleotide-binding</keyword>
<dbReference type="Pfam" id="PF07724">
    <property type="entry name" value="AAA_2"/>
    <property type="match status" value="1"/>
</dbReference>
<dbReference type="Pfam" id="PF10431">
    <property type="entry name" value="ClpB_D2-small"/>
    <property type="match status" value="1"/>
</dbReference>
<dbReference type="SMART" id="SM01086">
    <property type="entry name" value="ClpB_D2-small"/>
    <property type="match status" value="1"/>
</dbReference>
<dbReference type="CDD" id="cd19497">
    <property type="entry name" value="RecA-like_ClpX"/>
    <property type="match status" value="1"/>
</dbReference>
<dbReference type="Pfam" id="PF06689">
    <property type="entry name" value="zf-C4_ClpX"/>
    <property type="match status" value="1"/>
</dbReference>
<dbReference type="InterPro" id="IPR027417">
    <property type="entry name" value="P-loop_NTPase"/>
</dbReference>
<keyword evidence="9" id="KW-0645">Protease</keyword>
<dbReference type="InterPro" id="IPR003959">
    <property type="entry name" value="ATPase_AAA_core"/>
</dbReference>
<feature type="binding site" evidence="6 7">
    <location>
        <position position="19"/>
    </location>
    <ligand>
        <name>Zn(2+)</name>
        <dbReference type="ChEBI" id="CHEBI:29105"/>
    </ligand>
</feature>
<dbReference type="InterPro" id="IPR059188">
    <property type="entry name" value="Znf_CLPX-like"/>
</dbReference>
<dbReference type="Gene3D" id="6.20.220.10">
    <property type="entry name" value="ClpX chaperone, C4-type zinc finger domain"/>
    <property type="match status" value="1"/>
</dbReference>
<keyword evidence="10" id="KW-1185">Reference proteome</keyword>
<evidence type="ECO:0000256" key="5">
    <source>
        <dbReference type="ARBA" id="ARBA00023186"/>
    </source>
</evidence>
<dbReference type="PANTHER" id="PTHR48102">
    <property type="entry name" value="ATP-DEPENDENT CLP PROTEASE ATP-BINDING SUBUNIT CLPX-LIKE, MITOCHONDRIAL-RELATED"/>
    <property type="match status" value="1"/>
</dbReference>
<evidence type="ECO:0000256" key="6">
    <source>
        <dbReference type="HAMAP-Rule" id="MF_00175"/>
    </source>
</evidence>
<keyword evidence="9" id="KW-0378">Hydrolase</keyword>
<accession>A0ABT1UE84</accession>
<comment type="function">
    <text evidence="6">ATP-dependent specificity component of the Clp protease. It directs the protease to specific substrates. Can perform chaperone functions in the absence of ClpP.</text>
</comment>
<dbReference type="InterPro" id="IPR019489">
    <property type="entry name" value="Clp_ATPase_C"/>
</dbReference>
<evidence type="ECO:0000313" key="10">
    <source>
        <dbReference type="Proteomes" id="UP001524569"/>
    </source>
</evidence>
<dbReference type="SUPFAM" id="SSF57716">
    <property type="entry name" value="Glucocorticoid receptor-like (DNA-binding domain)"/>
    <property type="match status" value="1"/>
</dbReference>
<protein>
    <recommendedName>
        <fullName evidence="6">ATP-dependent Clp protease ATP-binding subunit ClpX</fullName>
    </recommendedName>
</protein>
<dbReference type="Proteomes" id="UP001524569">
    <property type="component" value="Unassembled WGS sequence"/>
</dbReference>
<reference evidence="9 10" key="1">
    <citation type="submission" date="2022-07" db="EMBL/GenBank/DDBJ databases">
        <title>Methylomonas rivi sp. nov., Methylomonas rosea sp. nov., Methylomonas aureus sp. nov. and Methylomonas subterranea sp. nov., four novel methanotrophs isolated from a freshwater creek and the deep terrestrial subsurface.</title>
        <authorList>
            <person name="Abin C."/>
            <person name="Sankaranarayanan K."/>
            <person name="Garner C."/>
            <person name="Sindelar R."/>
            <person name="Kotary K."/>
            <person name="Garner R."/>
            <person name="Barclay S."/>
            <person name="Lawson P."/>
            <person name="Krumholz L."/>
        </authorList>
    </citation>
    <scope>NUCLEOTIDE SEQUENCE [LARGE SCALE GENOMIC DNA]</scope>
    <source>
        <strain evidence="9 10">SURF-1</strain>
    </source>
</reference>
<feature type="binding site" evidence="6 7">
    <location>
        <position position="16"/>
    </location>
    <ligand>
        <name>Zn(2+)</name>
        <dbReference type="ChEBI" id="CHEBI:29105"/>
    </ligand>
</feature>
<evidence type="ECO:0000313" key="9">
    <source>
        <dbReference type="EMBL" id="MCQ8180447.1"/>
    </source>
</evidence>
<sequence>MSRDKKGKDDEKLLYCSFCGKSQNEVRKLIAGPSVYVCDECVELCNDIIRDELLEDEMAVSGGALPKPKEIKAELDNYVIGQENAKKILAVAVYNHYKRLRSNSKKSDVELAKSNILLIGPTGSGKTLLAETLARLLDVPFTIADATTLTEAGYVGEDVENIILKILQKCDYDVEKAETGIVYIDEIDKISRKSDNPSITRDVSGEGVQQALLKLIEGTVASVPPQGGRKHPQQDFLQVNTANILFIVGGAFAGLDKVIKNRTEKGGIGFAAEVKAKDDNRNVGEIFADVRAEDLIKYGLIPEFVGRLPVIATLDELDEAALIQILTQPKNALIKQYKHLFEMEGAELEFRDDSLAAIARKSMERKTGARGLRTIVENVLLDTMYELPSNDKISKVVIDESVILGNSEPILVYETEPKLAASDAS</sequence>
<keyword evidence="4 6" id="KW-0067">ATP-binding</keyword>
<dbReference type="InterPro" id="IPR046425">
    <property type="entry name" value="ClpX_bact"/>
</dbReference>
<dbReference type="InterPro" id="IPR038366">
    <property type="entry name" value="Znf_CppX_C4_sf"/>
</dbReference>
<comment type="similarity">
    <text evidence="6 7">Belongs to the ClpX chaperone family.</text>
</comment>
<evidence type="ECO:0000256" key="4">
    <source>
        <dbReference type="ARBA" id="ARBA00022840"/>
    </source>
</evidence>
<feature type="binding site" evidence="6 7">
    <location>
        <position position="38"/>
    </location>
    <ligand>
        <name>Zn(2+)</name>
        <dbReference type="ChEBI" id="CHEBI:29105"/>
    </ligand>
</feature>
<dbReference type="SMART" id="SM00994">
    <property type="entry name" value="zf-C4_ClpX"/>
    <property type="match status" value="1"/>
</dbReference>
<organism evidence="9 10">
    <name type="scientific">Methylomonas aurea</name>
    <dbReference type="NCBI Taxonomy" id="2952224"/>
    <lineage>
        <taxon>Bacteria</taxon>
        <taxon>Pseudomonadati</taxon>
        <taxon>Pseudomonadota</taxon>
        <taxon>Gammaproteobacteria</taxon>
        <taxon>Methylococcales</taxon>
        <taxon>Methylococcaceae</taxon>
        <taxon>Methylomonas</taxon>
    </lineage>
</organism>
<dbReference type="SUPFAM" id="SSF52540">
    <property type="entry name" value="P-loop containing nucleoside triphosphate hydrolases"/>
    <property type="match status" value="1"/>
</dbReference>
<name>A0ABT1UE84_9GAMM</name>
<dbReference type="InterPro" id="IPR050052">
    <property type="entry name" value="ATP-dep_Clp_protease_ClpX"/>
</dbReference>
<proteinExistence type="inferred from homology"/>
<feature type="binding site" evidence="6 7">
    <location>
        <position position="41"/>
    </location>
    <ligand>
        <name>Zn(2+)</name>
        <dbReference type="ChEBI" id="CHEBI:29105"/>
    </ligand>
</feature>
<dbReference type="InterPro" id="IPR004487">
    <property type="entry name" value="Clp_protease_ATP-bd_su_ClpX"/>
</dbReference>
<evidence type="ECO:0000256" key="1">
    <source>
        <dbReference type="ARBA" id="ARBA00022723"/>
    </source>
</evidence>
<dbReference type="Gene3D" id="1.10.8.60">
    <property type="match status" value="1"/>
</dbReference>
<evidence type="ECO:0000256" key="3">
    <source>
        <dbReference type="ARBA" id="ARBA00022833"/>
    </source>
</evidence>
<dbReference type="GO" id="GO:0005524">
    <property type="term" value="F:ATP binding"/>
    <property type="evidence" value="ECO:0007669"/>
    <property type="project" value="UniProtKB-KW"/>
</dbReference>
<dbReference type="HAMAP" id="MF_00175">
    <property type="entry name" value="ClpX"/>
    <property type="match status" value="1"/>
</dbReference>
<evidence type="ECO:0000259" key="8">
    <source>
        <dbReference type="PROSITE" id="PS51902"/>
    </source>
</evidence>
<dbReference type="InterPro" id="IPR010603">
    <property type="entry name" value="Znf_CppX_C4"/>
</dbReference>
<keyword evidence="1 6" id="KW-0479">Metal-binding</keyword>
<dbReference type="NCBIfam" id="NF003745">
    <property type="entry name" value="PRK05342.1"/>
    <property type="match status" value="1"/>
</dbReference>
<dbReference type="GO" id="GO:0008233">
    <property type="term" value="F:peptidase activity"/>
    <property type="evidence" value="ECO:0007669"/>
    <property type="project" value="UniProtKB-KW"/>
</dbReference>
<feature type="domain" description="ClpX-type ZB" evidence="8">
    <location>
        <begin position="3"/>
        <end position="57"/>
    </location>
</feature>